<organism evidence="4 5">
    <name type="scientific">Promethearchaeum syntrophicum</name>
    <dbReference type="NCBI Taxonomy" id="2594042"/>
    <lineage>
        <taxon>Archaea</taxon>
        <taxon>Promethearchaeati</taxon>
        <taxon>Promethearchaeota</taxon>
        <taxon>Promethearchaeia</taxon>
        <taxon>Promethearchaeales</taxon>
        <taxon>Promethearchaeaceae</taxon>
        <taxon>Promethearchaeum</taxon>
    </lineage>
</organism>
<dbReference type="InterPro" id="IPR051538">
    <property type="entry name" value="Acyl-CoA_Synth/Transferase"/>
</dbReference>
<evidence type="ECO:0000256" key="1">
    <source>
        <dbReference type="ARBA" id="ARBA00022598"/>
    </source>
</evidence>
<dbReference type="GO" id="GO:0005524">
    <property type="term" value="F:ATP binding"/>
    <property type="evidence" value="ECO:0007669"/>
    <property type="project" value="UniProtKB-KW"/>
</dbReference>
<reference evidence="4 5" key="1">
    <citation type="journal article" date="2020" name="Nature">
        <title>Isolation of an archaeon at the prokaryote-eukaryote interface.</title>
        <authorList>
            <person name="Imachi H."/>
            <person name="Nobu M.K."/>
            <person name="Nakahara N."/>
            <person name="Morono Y."/>
            <person name="Ogawara M."/>
            <person name="Takaki Y."/>
            <person name="Takano Y."/>
            <person name="Uematsu K."/>
            <person name="Ikuta T."/>
            <person name="Ito M."/>
            <person name="Matsui Y."/>
            <person name="Miyazaki M."/>
            <person name="Murata K."/>
            <person name="Saito Y."/>
            <person name="Sakai S."/>
            <person name="Song C."/>
            <person name="Tasumi E."/>
            <person name="Yamanaka Y."/>
            <person name="Yamaguchi T."/>
            <person name="Kamagata Y."/>
            <person name="Tamaki H."/>
            <person name="Takai K."/>
        </authorList>
    </citation>
    <scope>NUCLEOTIDE SEQUENCE [LARGE SCALE GENOMIC DNA]</scope>
    <source>
        <strain evidence="4 5">MK-D1</strain>
    </source>
</reference>
<name>A0A5B9DH47_9ARCH</name>
<dbReference type="Gene3D" id="3.30.470.20">
    <property type="entry name" value="ATP-grasp fold, B domain"/>
    <property type="match status" value="1"/>
</dbReference>
<evidence type="ECO:0000313" key="5">
    <source>
        <dbReference type="Proteomes" id="UP000321408"/>
    </source>
</evidence>
<dbReference type="GO" id="GO:0016874">
    <property type="term" value="F:ligase activity"/>
    <property type="evidence" value="ECO:0007669"/>
    <property type="project" value="UniProtKB-KW"/>
</dbReference>
<gene>
    <name evidence="4" type="ORF">DSAG12_03901</name>
</gene>
<keyword evidence="3" id="KW-0067">ATP-binding</keyword>
<evidence type="ECO:0000256" key="3">
    <source>
        <dbReference type="ARBA" id="ARBA00022840"/>
    </source>
</evidence>
<evidence type="ECO:0000313" key="4">
    <source>
        <dbReference type="EMBL" id="QEE18063.2"/>
    </source>
</evidence>
<dbReference type="InterPro" id="IPR013815">
    <property type="entry name" value="ATP_grasp_subdomain_1"/>
</dbReference>
<dbReference type="Proteomes" id="UP000321408">
    <property type="component" value="Chromosome"/>
</dbReference>
<dbReference type="PANTHER" id="PTHR43334:SF1">
    <property type="entry name" value="3-HYDROXYPROPIONATE--COA LIGASE [ADP-FORMING]"/>
    <property type="match status" value="1"/>
</dbReference>
<dbReference type="SUPFAM" id="SSF56059">
    <property type="entry name" value="Glutathione synthetase ATP-binding domain-like"/>
    <property type="match status" value="1"/>
</dbReference>
<dbReference type="Pfam" id="PF13549">
    <property type="entry name" value="ATP-grasp_5"/>
    <property type="match status" value="1"/>
</dbReference>
<dbReference type="KEGG" id="psyt:DSAG12_03901"/>
<proteinExistence type="predicted"/>
<dbReference type="EMBL" id="CP042905">
    <property type="protein sequence ID" value="QEE18063.2"/>
    <property type="molecule type" value="Genomic_DNA"/>
</dbReference>
<sequence length="233" mass="25918">MPTVDEIISKAKKANRKILTEFESKELLEVIDIPIPKQVLVPAKEGEKAVLNACKNTGFPIVMKLMSDKIVHKSDSGAVKLNISDNESAKQAYDELMKIDCDNDPLKAISIQEMAPKPITEIIVGSLQDPQFGATVMFGIGGVLVEIMKDVSFRIAPISEFDADEMIHEIKGFKILDGYRGNDKADLESLKKLLIKIADLAYKHEEISEMDLNPIFIYKDGLKAVDARIILKF</sequence>
<keyword evidence="2" id="KW-0547">Nucleotide-binding</keyword>
<protein>
    <submittedName>
        <fullName evidence="4">Acetate--CoA ligase family protein</fullName>
    </submittedName>
</protein>
<dbReference type="PANTHER" id="PTHR43334">
    <property type="entry name" value="ACETATE--COA LIGASE [ADP-FORMING]"/>
    <property type="match status" value="1"/>
</dbReference>
<keyword evidence="1 4" id="KW-0436">Ligase</keyword>
<reference evidence="4 5" key="2">
    <citation type="journal article" date="2024" name="Int. J. Syst. Evol. Microbiol.">
        <title>Promethearchaeum syntrophicum gen. nov., sp. nov., an anaerobic, obligately syntrophic archaeon, the first isolate of the lineage 'Asgard' archaea, and proposal of the new archaeal phylum Promethearchaeota phyl. nov. and kingdom Promethearchaeati regn. nov.</title>
        <authorList>
            <person name="Imachi H."/>
            <person name="Nobu M.K."/>
            <person name="Kato S."/>
            <person name="Takaki Y."/>
            <person name="Miyazaki M."/>
            <person name="Miyata M."/>
            <person name="Ogawara M."/>
            <person name="Saito Y."/>
            <person name="Sakai S."/>
            <person name="Tahara Y.O."/>
            <person name="Takano Y."/>
            <person name="Tasumi E."/>
            <person name="Uematsu K."/>
            <person name="Yoshimura T."/>
            <person name="Itoh T."/>
            <person name="Ohkuma M."/>
            <person name="Takai K."/>
        </authorList>
    </citation>
    <scope>NUCLEOTIDE SEQUENCE [LARGE SCALE GENOMIC DNA]</scope>
    <source>
        <strain evidence="4 5">MK-D1</strain>
    </source>
</reference>
<keyword evidence="5" id="KW-1185">Reference proteome</keyword>
<accession>A0A5B9DH47</accession>
<dbReference type="AlphaFoldDB" id="A0A5B9DH47"/>
<evidence type="ECO:0000256" key="2">
    <source>
        <dbReference type="ARBA" id="ARBA00022741"/>
    </source>
</evidence>
<dbReference type="Gene3D" id="3.30.1490.20">
    <property type="entry name" value="ATP-grasp fold, A domain"/>
    <property type="match status" value="1"/>
</dbReference>